<protein>
    <recommendedName>
        <fullName evidence="10">C2H2-type domain-containing protein</fullName>
    </recommendedName>
</protein>
<evidence type="ECO:0000256" key="9">
    <source>
        <dbReference type="SAM" id="MobiDB-lite"/>
    </source>
</evidence>
<feature type="region of interest" description="Disordered" evidence="9">
    <location>
        <begin position="235"/>
        <end position="256"/>
    </location>
</feature>
<keyword evidence="4" id="KW-0862">Zinc</keyword>
<keyword evidence="12" id="KW-1185">Reference proteome</keyword>
<feature type="region of interest" description="Disordered" evidence="9">
    <location>
        <begin position="56"/>
        <end position="114"/>
    </location>
</feature>
<dbReference type="GO" id="GO:0005634">
    <property type="term" value="C:nucleus"/>
    <property type="evidence" value="ECO:0007669"/>
    <property type="project" value="UniProtKB-SubCell"/>
</dbReference>
<dbReference type="GO" id="GO:0008270">
    <property type="term" value="F:zinc ion binding"/>
    <property type="evidence" value="ECO:0007669"/>
    <property type="project" value="UniProtKB-KW"/>
</dbReference>
<comment type="subcellular location">
    <subcellularLocation>
        <location evidence="1">Nucleus</location>
    </subcellularLocation>
</comment>
<dbReference type="InterPro" id="IPR036236">
    <property type="entry name" value="Znf_C2H2_sf"/>
</dbReference>
<dbReference type="AlphaFoldDB" id="A0A4S8J165"/>
<keyword evidence="6" id="KW-0804">Transcription</keyword>
<dbReference type="PANTHER" id="PTHR45801:SF117">
    <property type="entry name" value="OS07G0417400 PROTEIN"/>
    <property type="match status" value="1"/>
</dbReference>
<dbReference type="SUPFAM" id="SSF57667">
    <property type="entry name" value="beta-beta-alpha zinc fingers"/>
    <property type="match status" value="1"/>
</dbReference>
<dbReference type="InterPro" id="IPR013087">
    <property type="entry name" value="Znf_C2H2_type"/>
</dbReference>
<dbReference type="Proteomes" id="UP000317650">
    <property type="component" value="Chromosome 11"/>
</dbReference>
<gene>
    <name evidence="11" type="ORF">C4D60_Mb11t01910</name>
</gene>
<evidence type="ECO:0000256" key="7">
    <source>
        <dbReference type="ARBA" id="ARBA00023242"/>
    </source>
</evidence>
<name>A0A4S8J165_MUSBA</name>
<sequence>MRKMRQWGQLYITAGRIEYSPKVEYESVLVSFPPSFPSFRTFYDALPLTLSVGHSTKAHPLPSPPSLALATADHSSEKPIQKSLMADGRNKDSKPSSDEAGSAEPRTDDSGGTRRPYYECTFCKRGFSNAQALGGHMNLHRKHRTRERQSPATPSVMERTEDDYASNNSGFCPHPYEPFRGYTYFPSSSLPYNGSDVRMGMDSGLQAPYEMSLFGGELRLGSSTHVDGPVAVAGEGRRQEVEDPELDLELRLGHQP</sequence>
<proteinExistence type="predicted"/>
<evidence type="ECO:0000256" key="8">
    <source>
        <dbReference type="PROSITE-ProRule" id="PRU00042"/>
    </source>
</evidence>
<evidence type="ECO:0000256" key="6">
    <source>
        <dbReference type="ARBA" id="ARBA00023163"/>
    </source>
</evidence>
<dbReference type="Pfam" id="PF13912">
    <property type="entry name" value="zf-C2H2_6"/>
    <property type="match status" value="1"/>
</dbReference>
<feature type="domain" description="C2H2-type" evidence="10">
    <location>
        <begin position="118"/>
        <end position="145"/>
    </location>
</feature>
<evidence type="ECO:0000313" key="11">
    <source>
        <dbReference type="EMBL" id="THU54995.1"/>
    </source>
</evidence>
<accession>A0A4S8J165</accession>
<comment type="caution">
    <text evidence="11">The sequence shown here is derived from an EMBL/GenBank/DDBJ whole genome shotgun (WGS) entry which is preliminary data.</text>
</comment>
<feature type="region of interest" description="Disordered" evidence="9">
    <location>
        <begin position="141"/>
        <end position="169"/>
    </location>
</feature>
<keyword evidence="7" id="KW-0539">Nucleus</keyword>
<dbReference type="EMBL" id="PYDT01000007">
    <property type="protein sequence ID" value="THU54995.1"/>
    <property type="molecule type" value="Genomic_DNA"/>
</dbReference>
<keyword evidence="5" id="KW-0805">Transcription regulation</keyword>
<evidence type="ECO:0000313" key="12">
    <source>
        <dbReference type="Proteomes" id="UP000317650"/>
    </source>
</evidence>
<evidence type="ECO:0000256" key="5">
    <source>
        <dbReference type="ARBA" id="ARBA00023015"/>
    </source>
</evidence>
<evidence type="ECO:0000256" key="2">
    <source>
        <dbReference type="ARBA" id="ARBA00022723"/>
    </source>
</evidence>
<evidence type="ECO:0000256" key="3">
    <source>
        <dbReference type="ARBA" id="ARBA00022771"/>
    </source>
</evidence>
<evidence type="ECO:0000256" key="1">
    <source>
        <dbReference type="ARBA" id="ARBA00004123"/>
    </source>
</evidence>
<dbReference type="Gene3D" id="3.30.160.60">
    <property type="entry name" value="Classic Zinc Finger"/>
    <property type="match status" value="1"/>
</dbReference>
<dbReference type="PROSITE" id="PS50157">
    <property type="entry name" value="ZINC_FINGER_C2H2_2"/>
    <property type="match status" value="1"/>
</dbReference>
<keyword evidence="3 8" id="KW-0863">Zinc-finger</keyword>
<organism evidence="11 12">
    <name type="scientific">Musa balbisiana</name>
    <name type="common">Banana</name>
    <dbReference type="NCBI Taxonomy" id="52838"/>
    <lineage>
        <taxon>Eukaryota</taxon>
        <taxon>Viridiplantae</taxon>
        <taxon>Streptophyta</taxon>
        <taxon>Embryophyta</taxon>
        <taxon>Tracheophyta</taxon>
        <taxon>Spermatophyta</taxon>
        <taxon>Magnoliopsida</taxon>
        <taxon>Liliopsida</taxon>
        <taxon>Zingiberales</taxon>
        <taxon>Musaceae</taxon>
        <taxon>Musa</taxon>
    </lineage>
</organism>
<keyword evidence="2" id="KW-0479">Metal-binding</keyword>
<feature type="compositionally biased region" description="Basic and acidic residues" evidence="9">
    <location>
        <begin position="88"/>
        <end position="97"/>
    </location>
</feature>
<evidence type="ECO:0000259" key="10">
    <source>
        <dbReference type="PROSITE" id="PS50157"/>
    </source>
</evidence>
<dbReference type="PROSITE" id="PS00028">
    <property type="entry name" value="ZINC_FINGER_C2H2_1"/>
    <property type="match status" value="1"/>
</dbReference>
<dbReference type="PANTHER" id="PTHR45801">
    <property type="entry name" value="OS07G0101800 PROTEIN"/>
    <property type="match status" value="1"/>
</dbReference>
<evidence type="ECO:0000256" key="4">
    <source>
        <dbReference type="ARBA" id="ARBA00022833"/>
    </source>
</evidence>
<dbReference type="InterPro" id="IPR052426">
    <property type="entry name" value="Plant_dev_regulator"/>
</dbReference>
<reference evidence="11 12" key="1">
    <citation type="journal article" date="2019" name="Nat. Plants">
        <title>Genome sequencing of Musa balbisiana reveals subgenome evolution and function divergence in polyploid bananas.</title>
        <authorList>
            <person name="Yao X."/>
        </authorList>
    </citation>
    <scope>NUCLEOTIDE SEQUENCE [LARGE SCALE GENOMIC DNA]</scope>
    <source>
        <strain evidence="12">cv. DH-PKW</strain>
        <tissue evidence="11">Leaves</tissue>
    </source>
</reference>